<evidence type="ECO:0000256" key="7">
    <source>
        <dbReference type="ARBA" id="ARBA00022737"/>
    </source>
</evidence>
<evidence type="ECO:0000256" key="10">
    <source>
        <dbReference type="SAM" id="Phobius"/>
    </source>
</evidence>
<proteinExistence type="inferred from homology"/>
<accession>A0A0P1AKZ8</accession>
<keyword evidence="12" id="KW-1185">Reference proteome</keyword>
<comment type="similarity">
    <text evidence="2">Belongs to the SWEET sugar transporter family.</text>
</comment>
<dbReference type="PANTHER" id="PTHR10791">
    <property type="entry name" value="RAG1-ACTIVATING PROTEIN 1"/>
    <property type="match status" value="1"/>
</dbReference>
<dbReference type="AlphaFoldDB" id="A0A0P1AKZ8"/>
<keyword evidence="5" id="KW-0762">Sugar transport</keyword>
<dbReference type="RefSeq" id="XP_024578106.1">
    <property type="nucleotide sequence ID" value="XM_024727539.1"/>
</dbReference>
<evidence type="ECO:0000256" key="1">
    <source>
        <dbReference type="ARBA" id="ARBA00004651"/>
    </source>
</evidence>
<evidence type="ECO:0000256" key="2">
    <source>
        <dbReference type="ARBA" id="ARBA00007809"/>
    </source>
</evidence>
<dbReference type="GO" id="GO:0005886">
    <property type="term" value="C:plasma membrane"/>
    <property type="evidence" value="ECO:0007669"/>
    <property type="project" value="UniProtKB-SubCell"/>
</dbReference>
<dbReference type="GO" id="GO:0051119">
    <property type="term" value="F:sugar transmembrane transporter activity"/>
    <property type="evidence" value="ECO:0007669"/>
    <property type="project" value="InterPro"/>
</dbReference>
<evidence type="ECO:0000256" key="6">
    <source>
        <dbReference type="ARBA" id="ARBA00022692"/>
    </source>
</evidence>
<keyword evidence="9 10" id="KW-0472">Membrane</keyword>
<keyword evidence="6 10" id="KW-0812">Transmembrane</keyword>
<dbReference type="PANTHER" id="PTHR10791:SF30">
    <property type="entry name" value="SUGAR TRANSPORTER SWEET1"/>
    <property type="match status" value="1"/>
</dbReference>
<feature type="transmembrane region" description="Helical" evidence="10">
    <location>
        <begin position="162"/>
        <end position="185"/>
    </location>
</feature>
<dbReference type="EMBL" id="CCYD01000610">
    <property type="protein sequence ID" value="CEG41737.1"/>
    <property type="molecule type" value="Genomic_DNA"/>
</dbReference>
<evidence type="ECO:0000256" key="4">
    <source>
        <dbReference type="ARBA" id="ARBA00022475"/>
    </source>
</evidence>
<dbReference type="Proteomes" id="UP000054928">
    <property type="component" value="Unassembled WGS sequence"/>
</dbReference>
<protein>
    <recommendedName>
        <fullName evidence="13">Bidirectional sugar transporter SWEET</fullName>
    </recommendedName>
</protein>
<evidence type="ECO:0000256" key="5">
    <source>
        <dbReference type="ARBA" id="ARBA00022597"/>
    </source>
</evidence>
<feature type="transmembrane region" description="Helical" evidence="10">
    <location>
        <begin position="128"/>
        <end position="150"/>
    </location>
</feature>
<feature type="transmembrane region" description="Helical" evidence="10">
    <location>
        <begin position="43"/>
        <end position="63"/>
    </location>
</feature>
<sequence>MELSFQDIVQILATLSALSMCASPLSAITRIIRQRDVKNASILPFATLWVCNHIWMLYGYVAGNLFPVFTTYAIGDALSVIYLAIYLRYTTNYKIVITICSIAMFCNAAVTFYVMVGMNVELKHSEDAMMTVVGIIAIISSLALYASPLLEIKVVVQTRSSTSLPFAMILAGVINNLLWILYGILVFDWFLIVPCSVNVFFGLVQATLYGVFHPSCFGTERSVISCNSPKDDLTAFSYAGIESTPIVQTEVIKECPESVTIIIDEISSNR</sequence>
<dbReference type="FunFam" id="1.20.1280.290:FF:000007">
    <property type="entry name" value="Bidirectional sugar transporter SWEET7"/>
    <property type="match status" value="2"/>
</dbReference>
<evidence type="ECO:0008006" key="13">
    <source>
        <dbReference type="Google" id="ProtNLM"/>
    </source>
</evidence>
<evidence type="ECO:0000256" key="3">
    <source>
        <dbReference type="ARBA" id="ARBA00022448"/>
    </source>
</evidence>
<feature type="transmembrane region" description="Helical" evidence="10">
    <location>
        <begin position="191"/>
        <end position="212"/>
    </location>
</feature>
<feature type="transmembrane region" description="Helical" evidence="10">
    <location>
        <begin position="69"/>
        <end position="89"/>
    </location>
</feature>
<evidence type="ECO:0000256" key="8">
    <source>
        <dbReference type="ARBA" id="ARBA00022989"/>
    </source>
</evidence>
<evidence type="ECO:0000313" key="12">
    <source>
        <dbReference type="Proteomes" id="UP000054928"/>
    </source>
</evidence>
<dbReference type="GeneID" id="36407121"/>
<dbReference type="OrthoDB" id="409725at2759"/>
<feature type="transmembrane region" description="Helical" evidence="10">
    <location>
        <begin position="96"/>
        <end position="116"/>
    </location>
</feature>
<dbReference type="InterPro" id="IPR004316">
    <property type="entry name" value="SWEET_rpt"/>
</dbReference>
<evidence type="ECO:0000313" key="11">
    <source>
        <dbReference type="EMBL" id="CEG41737.1"/>
    </source>
</evidence>
<dbReference type="Gene3D" id="1.20.1280.290">
    <property type="match status" value="2"/>
</dbReference>
<feature type="transmembrane region" description="Helical" evidence="10">
    <location>
        <begin position="12"/>
        <end position="31"/>
    </location>
</feature>
<name>A0A0P1AKZ8_PLAHL</name>
<dbReference type="OMA" id="AHTHERS"/>
<comment type="subcellular location">
    <subcellularLocation>
        <location evidence="1">Cell membrane</location>
        <topology evidence="1">Multi-pass membrane protein</topology>
    </subcellularLocation>
</comment>
<keyword evidence="8 10" id="KW-1133">Transmembrane helix</keyword>
<dbReference type="InterPro" id="IPR047664">
    <property type="entry name" value="SWEET"/>
</dbReference>
<evidence type="ECO:0000256" key="9">
    <source>
        <dbReference type="ARBA" id="ARBA00023136"/>
    </source>
</evidence>
<dbReference type="Pfam" id="PF03083">
    <property type="entry name" value="MtN3_slv"/>
    <property type="match status" value="2"/>
</dbReference>
<reference evidence="12" key="1">
    <citation type="submission" date="2014-09" db="EMBL/GenBank/DDBJ databases">
        <authorList>
            <person name="Sharma Rahul"/>
            <person name="Thines Marco"/>
        </authorList>
    </citation>
    <scope>NUCLEOTIDE SEQUENCE [LARGE SCALE GENOMIC DNA]</scope>
</reference>
<organism evidence="11 12">
    <name type="scientific">Plasmopara halstedii</name>
    <name type="common">Downy mildew of sunflower</name>
    <dbReference type="NCBI Taxonomy" id="4781"/>
    <lineage>
        <taxon>Eukaryota</taxon>
        <taxon>Sar</taxon>
        <taxon>Stramenopiles</taxon>
        <taxon>Oomycota</taxon>
        <taxon>Peronosporomycetes</taxon>
        <taxon>Peronosporales</taxon>
        <taxon>Peronosporaceae</taxon>
        <taxon>Plasmopara</taxon>
    </lineage>
</organism>
<keyword evidence="3" id="KW-0813">Transport</keyword>
<keyword evidence="4" id="KW-1003">Cell membrane</keyword>
<keyword evidence="7" id="KW-0677">Repeat</keyword>